<accession>G0M5D7</accession>
<dbReference type="InterPro" id="IPR025420">
    <property type="entry name" value="DUF4143"/>
</dbReference>
<dbReference type="Gene3D" id="3.40.50.300">
    <property type="entry name" value="P-loop containing nucleotide triphosphate hydrolases"/>
    <property type="match status" value="1"/>
</dbReference>
<dbReference type="SUPFAM" id="SSF52540">
    <property type="entry name" value="P-loop containing nucleoside triphosphate hydrolases"/>
    <property type="match status" value="1"/>
</dbReference>
<dbReference type="InterPro" id="IPR027417">
    <property type="entry name" value="P-loop_NTPase"/>
</dbReference>
<proteinExistence type="predicted"/>
<evidence type="ECO:0000313" key="3">
    <source>
        <dbReference type="EMBL" id="CCC17464.1"/>
    </source>
</evidence>
<name>G0M5D7_LACPE</name>
<dbReference type="AlphaFoldDB" id="G0M5D7"/>
<dbReference type="PANTHER" id="PTHR33295:SF20">
    <property type="entry name" value="ATPASE"/>
    <property type="match status" value="1"/>
</dbReference>
<feature type="domain" description="DUF4143" evidence="2">
    <location>
        <begin position="202"/>
        <end position="350"/>
    </location>
</feature>
<reference evidence="3" key="1">
    <citation type="journal article" date="2011" name="J. Bacteriol.">
        <title>Genome Sequence of Lactobacillus pentosus IG1, a Strain Isolated from Spanish-Style Green Olive Fermentations.</title>
        <authorList>
            <person name="Maldonado-Barragan A."/>
            <person name="Caballero-Guerrero B."/>
            <person name="Lucena-Padros H."/>
            <person name="Ruiz-Barba J.L."/>
        </authorList>
    </citation>
    <scope>NUCLEOTIDE SEQUENCE</scope>
    <source>
        <strain evidence="3">IG1</strain>
    </source>
</reference>
<dbReference type="PANTHER" id="PTHR33295">
    <property type="entry name" value="ATPASE"/>
    <property type="match status" value="1"/>
</dbReference>
<organism evidence="3">
    <name type="scientific">Lactiplantibacillus pentosus IG1</name>
    <dbReference type="NCBI Taxonomy" id="1042160"/>
    <lineage>
        <taxon>Bacteria</taxon>
        <taxon>Bacillati</taxon>
        <taxon>Bacillota</taxon>
        <taxon>Bacilli</taxon>
        <taxon>Lactobacillales</taxon>
        <taxon>Lactobacillaceae</taxon>
        <taxon>Lactiplantibacillus</taxon>
    </lineage>
</organism>
<dbReference type="EMBL" id="FR874854">
    <property type="protein sequence ID" value="CCC17464.1"/>
    <property type="molecule type" value="Genomic_DNA"/>
</dbReference>
<evidence type="ECO:0000259" key="2">
    <source>
        <dbReference type="Pfam" id="PF13635"/>
    </source>
</evidence>
<feature type="domain" description="AAA" evidence="1">
    <location>
        <begin position="23"/>
        <end position="152"/>
    </location>
</feature>
<dbReference type="Pfam" id="PF13173">
    <property type="entry name" value="AAA_14"/>
    <property type="match status" value="1"/>
</dbReference>
<dbReference type="Pfam" id="PF13635">
    <property type="entry name" value="DUF4143"/>
    <property type="match status" value="1"/>
</dbReference>
<gene>
    <name evidence="3" type="ORF">LPENT_02160</name>
</gene>
<evidence type="ECO:0000259" key="1">
    <source>
        <dbReference type="Pfam" id="PF13173"/>
    </source>
</evidence>
<dbReference type="InterPro" id="IPR041682">
    <property type="entry name" value="AAA_14"/>
</dbReference>
<sequence length="405" mass="46486">MLSMIKRAEYLKKLIQFRDTDLIKVITGVRRSGKSVLLMQYRDYLKSQDVADNQIIYLNFEELELLSVRTADALVKVLQPKLDKQRHQYIMLDEIQMVDGWQTVVNGIRVSYDCDIIVTGSNAKMLSGELATLLSGRYVEIPIYPFSFKEFLAVKEITSDSREVDQAFLVYEKYGGFPLVTLSPVALKDDILSSLYDTITLKDVAERAQVRDITSLRALVAFLADNIGQLVQPAKVAGVLKNEGISISNHTVENYLQLLEDAFLFYRARQYDLRGKKYLRTAGKYFIVDPGLRRTAISRWPGNYAGQLENVVYIELQRRGYTVDVGKMNTKEIDFVARKVDRVLYVQVSYEIPANSRETDDLLQLRDNYEKLLITQRHYPDIHDVDGIPVVNIVDWLLRDAPSEM</sequence>
<protein>
    <submittedName>
        <fullName evidence="3">ATPase</fullName>
    </submittedName>
</protein>